<dbReference type="InterPro" id="IPR050504">
    <property type="entry name" value="IgSF_BTN/MOG"/>
</dbReference>
<dbReference type="PROSITE" id="PS50835">
    <property type="entry name" value="IG_LIKE"/>
    <property type="match status" value="1"/>
</dbReference>
<comment type="subcellular location">
    <subcellularLocation>
        <location evidence="1">Membrane</location>
    </subcellularLocation>
</comment>
<protein>
    <submittedName>
        <fullName evidence="8">Butyrophilin-like protein 8</fullName>
    </submittedName>
</protein>
<keyword evidence="2" id="KW-0732">Signal</keyword>
<dbReference type="InterPro" id="IPR013783">
    <property type="entry name" value="Ig-like_fold"/>
</dbReference>
<gene>
    <name evidence="8" type="primary">MOG</name>
    <name evidence="8" type="ORF">AMEX_G16439</name>
</gene>
<dbReference type="PANTHER" id="PTHR24100:SF151">
    <property type="entry name" value="ICOS LIGAND"/>
    <property type="match status" value="1"/>
</dbReference>
<evidence type="ECO:0000256" key="4">
    <source>
        <dbReference type="ARBA" id="ARBA00023157"/>
    </source>
</evidence>
<dbReference type="InterPro" id="IPR036179">
    <property type="entry name" value="Ig-like_dom_sf"/>
</dbReference>
<dbReference type="GO" id="GO:0050863">
    <property type="term" value="P:regulation of T cell activation"/>
    <property type="evidence" value="ECO:0007669"/>
    <property type="project" value="UniProtKB-ARBA"/>
</dbReference>
<keyword evidence="3" id="KW-0472">Membrane</keyword>
<reference evidence="8 9" key="1">
    <citation type="submission" date="2021-07" db="EMBL/GenBank/DDBJ databases">
        <authorList>
            <person name="Imarazene B."/>
            <person name="Zahm M."/>
            <person name="Klopp C."/>
            <person name="Cabau C."/>
            <person name="Beille S."/>
            <person name="Jouanno E."/>
            <person name="Castinel A."/>
            <person name="Lluch J."/>
            <person name="Gil L."/>
            <person name="Kuchtly C."/>
            <person name="Lopez Roques C."/>
            <person name="Donnadieu C."/>
            <person name="Parrinello H."/>
            <person name="Journot L."/>
            <person name="Du K."/>
            <person name="Schartl M."/>
            <person name="Retaux S."/>
            <person name="Guiguen Y."/>
        </authorList>
    </citation>
    <scope>NUCLEOTIDE SEQUENCE [LARGE SCALE GENOMIC DNA]</scope>
    <source>
        <strain evidence="8">Pach_M1</strain>
        <tissue evidence="8">Testis</tissue>
    </source>
</reference>
<dbReference type="PANTHER" id="PTHR24100">
    <property type="entry name" value="BUTYROPHILIN"/>
    <property type="match status" value="1"/>
</dbReference>
<evidence type="ECO:0000256" key="1">
    <source>
        <dbReference type="ARBA" id="ARBA00004370"/>
    </source>
</evidence>
<evidence type="ECO:0000313" key="9">
    <source>
        <dbReference type="Proteomes" id="UP000752171"/>
    </source>
</evidence>
<keyword evidence="5" id="KW-0325">Glycoprotein</keyword>
<dbReference type="InterPro" id="IPR003599">
    <property type="entry name" value="Ig_sub"/>
</dbReference>
<dbReference type="Pfam" id="PF07686">
    <property type="entry name" value="V-set"/>
    <property type="match status" value="1"/>
</dbReference>
<evidence type="ECO:0000313" key="8">
    <source>
        <dbReference type="EMBL" id="KAG9269402.1"/>
    </source>
</evidence>
<dbReference type="GO" id="GO:0005102">
    <property type="term" value="F:signaling receptor binding"/>
    <property type="evidence" value="ECO:0007669"/>
    <property type="project" value="TreeGrafter"/>
</dbReference>
<dbReference type="Proteomes" id="UP000752171">
    <property type="component" value="Unassembled WGS sequence"/>
</dbReference>
<comment type="caution">
    <text evidence="8">The sequence shown here is derived from an EMBL/GenBank/DDBJ whole genome shotgun (WGS) entry which is preliminary data.</text>
</comment>
<feature type="domain" description="Ig-like" evidence="7">
    <location>
        <begin position="18"/>
        <end position="122"/>
    </location>
</feature>
<dbReference type="InterPro" id="IPR013106">
    <property type="entry name" value="Ig_V-set"/>
</dbReference>
<dbReference type="EMBL" id="JAICCE010000013">
    <property type="protein sequence ID" value="KAG9269402.1"/>
    <property type="molecule type" value="Genomic_DNA"/>
</dbReference>
<evidence type="ECO:0000256" key="2">
    <source>
        <dbReference type="ARBA" id="ARBA00022729"/>
    </source>
</evidence>
<evidence type="ECO:0000256" key="5">
    <source>
        <dbReference type="ARBA" id="ARBA00023180"/>
    </source>
</evidence>
<dbReference type="InterPro" id="IPR007110">
    <property type="entry name" value="Ig-like_dom"/>
</dbReference>
<dbReference type="SMART" id="SM00406">
    <property type="entry name" value="IGv"/>
    <property type="match status" value="1"/>
</dbReference>
<evidence type="ECO:0000259" key="7">
    <source>
        <dbReference type="PROSITE" id="PS50835"/>
    </source>
</evidence>
<dbReference type="FunFam" id="2.60.40.10:FF:000142">
    <property type="entry name" value="V-set domain-containing T-cell activation inhibitor 1"/>
    <property type="match status" value="1"/>
</dbReference>
<dbReference type="GO" id="GO:0001817">
    <property type="term" value="P:regulation of cytokine production"/>
    <property type="evidence" value="ECO:0007669"/>
    <property type="project" value="TreeGrafter"/>
</dbReference>
<keyword evidence="6" id="KW-0393">Immunoglobulin domain</keyword>
<sequence length="170" mass="19649">TGRFMVVVPEAPVFSVSGSDVVLSCSVRDVFDQNIMVNAVDLNVTWSRSDLRDSLVHLYKNHKDLNTDQIPSYRGRTAVFKEQLKNGDASLKLSNVRITDEGEYRCRVDSKSWWKNKTIKLSVEGKHFMYCSQRRLFKWFVMFSSDVRNTSVQILQVTNVCRDATFQKLK</sequence>
<evidence type="ECO:0000256" key="6">
    <source>
        <dbReference type="ARBA" id="ARBA00023319"/>
    </source>
</evidence>
<dbReference type="GO" id="GO:1903037">
    <property type="term" value="P:regulation of leukocyte cell-cell adhesion"/>
    <property type="evidence" value="ECO:0007669"/>
    <property type="project" value="UniProtKB-ARBA"/>
</dbReference>
<dbReference type="AlphaFoldDB" id="A0A8T2LHG7"/>
<evidence type="ECO:0000256" key="3">
    <source>
        <dbReference type="ARBA" id="ARBA00023136"/>
    </source>
</evidence>
<organism evidence="8 9">
    <name type="scientific">Astyanax mexicanus</name>
    <name type="common">Blind cave fish</name>
    <name type="synonym">Astyanax fasciatus mexicanus</name>
    <dbReference type="NCBI Taxonomy" id="7994"/>
    <lineage>
        <taxon>Eukaryota</taxon>
        <taxon>Metazoa</taxon>
        <taxon>Chordata</taxon>
        <taxon>Craniata</taxon>
        <taxon>Vertebrata</taxon>
        <taxon>Euteleostomi</taxon>
        <taxon>Actinopterygii</taxon>
        <taxon>Neopterygii</taxon>
        <taxon>Teleostei</taxon>
        <taxon>Ostariophysi</taxon>
        <taxon>Characiformes</taxon>
        <taxon>Characoidei</taxon>
        <taxon>Acestrorhamphidae</taxon>
        <taxon>Acestrorhamphinae</taxon>
        <taxon>Astyanax</taxon>
    </lineage>
</organism>
<feature type="non-terminal residue" evidence="8">
    <location>
        <position position="170"/>
    </location>
</feature>
<dbReference type="SUPFAM" id="SSF48726">
    <property type="entry name" value="Immunoglobulin"/>
    <property type="match status" value="1"/>
</dbReference>
<proteinExistence type="predicted"/>
<dbReference type="SMART" id="SM00409">
    <property type="entry name" value="IG"/>
    <property type="match status" value="1"/>
</dbReference>
<dbReference type="GO" id="GO:0009897">
    <property type="term" value="C:external side of plasma membrane"/>
    <property type="evidence" value="ECO:0007669"/>
    <property type="project" value="TreeGrafter"/>
</dbReference>
<accession>A0A8T2LHG7</accession>
<keyword evidence="4" id="KW-1015">Disulfide bond</keyword>
<dbReference type="Gene3D" id="2.60.40.10">
    <property type="entry name" value="Immunoglobulins"/>
    <property type="match status" value="1"/>
</dbReference>
<dbReference type="GO" id="GO:0050852">
    <property type="term" value="P:T cell receptor signaling pathway"/>
    <property type="evidence" value="ECO:0007669"/>
    <property type="project" value="TreeGrafter"/>
</dbReference>
<name>A0A8T2LHG7_ASTMX</name>